<evidence type="ECO:0000313" key="1">
    <source>
        <dbReference type="EMBL" id="EDX76948.1"/>
    </source>
</evidence>
<protein>
    <submittedName>
        <fullName evidence="1">Uncharacterized protein</fullName>
    </submittedName>
</protein>
<name>B4VMD4_9CYAN</name>
<dbReference type="STRING" id="118168.MC7420_1951"/>
<organism evidence="1 2">
    <name type="scientific">Coleofasciculus chthonoplastes PCC 7420</name>
    <dbReference type="NCBI Taxonomy" id="118168"/>
    <lineage>
        <taxon>Bacteria</taxon>
        <taxon>Bacillati</taxon>
        <taxon>Cyanobacteriota</taxon>
        <taxon>Cyanophyceae</taxon>
        <taxon>Coleofasciculales</taxon>
        <taxon>Coleofasciculaceae</taxon>
        <taxon>Coleofasciculus</taxon>
    </lineage>
</organism>
<dbReference type="HOGENOM" id="CLU_3006404_0_0_3"/>
<proteinExistence type="predicted"/>
<gene>
    <name evidence="1" type="ORF">MC7420_1951</name>
</gene>
<sequence>MSKLETALEFIQNIEQKNHNKSAYEIANMLRGYTRKNYTSRLWSGEGGFCFSFIGD</sequence>
<reference evidence="1 2" key="1">
    <citation type="submission" date="2008-07" db="EMBL/GenBank/DDBJ databases">
        <authorList>
            <person name="Tandeau de Marsac N."/>
            <person name="Ferriera S."/>
            <person name="Johnson J."/>
            <person name="Kravitz S."/>
            <person name="Beeson K."/>
            <person name="Sutton G."/>
            <person name="Rogers Y.-H."/>
            <person name="Friedman R."/>
            <person name="Frazier M."/>
            <person name="Venter J.C."/>
        </authorList>
    </citation>
    <scope>NUCLEOTIDE SEQUENCE [LARGE SCALE GENOMIC DNA]</scope>
    <source>
        <strain evidence="1 2">PCC 7420</strain>
    </source>
</reference>
<dbReference type="Proteomes" id="UP000003835">
    <property type="component" value="Unassembled WGS sequence"/>
</dbReference>
<accession>B4VMD4</accession>
<keyword evidence="2" id="KW-1185">Reference proteome</keyword>
<dbReference type="EMBL" id="DS989845">
    <property type="protein sequence ID" value="EDX76948.1"/>
    <property type="molecule type" value="Genomic_DNA"/>
</dbReference>
<dbReference type="eggNOG" id="ENOG502Z7M4">
    <property type="taxonomic scope" value="Bacteria"/>
</dbReference>
<dbReference type="AlphaFoldDB" id="B4VMD4"/>
<evidence type="ECO:0000313" key="2">
    <source>
        <dbReference type="Proteomes" id="UP000003835"/>
    </source>
</evidence>